<feature type="coiled-coil region" evidence="2">
    <location>
        <begin position="481"/>
        <end position="511"/>
    </location>
</feature>
<dbReference type="Pfam" id="PF25014">
    <property type="entry name" value="NET2A"/>
    <property type="match status" value="1"/>
</dbReference>
<dbReference type="Pfam" id="PF09743">
    <property type="entry name" value="E3_UFM1_ligase"/>
    <property type="match status" value="1"/>
</dbReference>
<feature type="compositionally biased region" description="Basic and acidic residues" evidence="3">
    <location>
        <begin position="857"/>
        <end position="868"/>
    </location>
</feature>
<dbReference type="GO" id="GO:0003779">
    <property type="term" value="F:actin binding"/>
    <property type="evidence" value="ECO:0007669"/>
    <property type="project" value="InterPro"/>
</dbReference>
<feature type="region of interest" description="Disordered" evidence="3">
    <location>
        <begin position="335"/>
        <end position="426"/>
    </location>
</feature>
<feature type="coiled-coil region" evidence="2">
    <location>
        <begin position="1078"/>
        <end position="1140"/>
    </location>
</feature>
<dbReference type="InterPro" id="IPR011684">
    <property type="entry name" value="NAB"/>
</dbReference>
<evidence type="ECO:0000256" key="1">
    <source>
        <dbReference type="ARBA" id="ARBA00023054"/>
    </source>
</evidence>
<evidence type="ECO:0000256" key="2">
    <source>
        <dbReference type="SAM" id="Coils"/>
    </source>
</evidence>
<name>A0A9E7K2X8_9LILI</name>
<reference evidence="5" key="1">
    <citation type="submission" date="2022-05" db="EMBL/GenBank/DDBJ databases">
        <title>The Musa troglodytarum L. genome provides insights into the mechanism of non-climacteric behaviour and enrichment of carotenoids.</title>
        <authorList>
            <person name="Wang J."/>
        </authorList>
    </citation>
    <scope>NUCLEOTIDE SEQUENCE</scope>
    <source>
        <tissue evidence="5">Leaf</tissue>
    </source>
</reference>
<feature type="domain" description="NAB" evidence="4">
    <location>
        <begin position="728"/>
        <end position="813"/>
    </location>
</feature>
<feature type="compositionally biased region" description="Basic residues" evidence="3">
    <location>
        <begin position="356"/>
        <end position="370"/>
    </location>
</feature>
<feature type="coiled-coil region" evidence="2">
    <location>
        <begin position="979"/>
        <end position="1041"/>
    </location>
</feature>
<dbReference type="EMBL" id="CP097507">
    <property type="protein sequence ID" value="URE04403.1"/>
    <property type="molecule type" value="Genomic_DNA"/>
</dbReference>
<dbReference type="PANTHER" id="PTHR31631">
    <property type="entry name" value="PROTEIN NETWORKED 2D"/>
    <property type="match status" value="1"/>
</dbReference>
<feature type="compositionally biased region" description="Basic residues" evidence="3">
    <location>
        <begin position="390"/>
        <end position="400"/>
    </location>
</feature>
<dbReference type="PANTHER" id="PTHR31631:SF0">
    <property type="entry name" value="PROTEIN NETWORKED 2D"/>
    <property type="match status" value="1"/>
</dbReference>
<dbReference type="Pfam" id="PF07765">
    <property type="entry name" value="KIP1"/>
    <property type="match status" value="1"/>
</dbReference>
<dbReference type="PROSITE" id="PS51774">
    <property type="entry name" value="NAB"/>
    <property type="match status" value="1"/>
</dbReference>
<gene>
    <name evidence="5" type="ORF">MUK42_20754</name>
</gene>
<dbReference type="Pfam" id="PF24918">
    <property type="entry name" value="NET2A_C"/>
    <property type="match status" value="1"/>
</dbReference>
<dbReference type="Pfam" id="PF23659">
    <property type="entry name" value="UFL1"/>
    <property type="match status" value="1"/>
</dbReference>
<evidence type="ECO:0000313" key="6">
    <source>
        <dbReference type="Proteomes" id="UP001055439"/>
    </source>
</evidence>
<evidence type="ECO:0000313" key="5">
    <source>
        <dbReference type="EMBL" id="URE04403.1"/>
    </source>
</evidence>
<proteinExistence type="predicted"/>
<feature type="region of interest" description="Disordered" evidence="3">
    <location>
        <begin position="857"/>
        <end position="884"/>
    </location>
</feature>
<dbReference type="Proteomes" id="UP001055439">
    <property type="component" value="Chromosome 5"/>
</dbReference>
<sequence length="1582" mass="178864">MDAELLELQRQFESAQQAKPSVRLSERNVVELVQKLHELRIIDFDLLHTVSGKEYITPDQLRLEMETEIKKLGRVSLIDLSDVIGVDLYHIERLAENIVVDDPRLMLVNGEIISQSYWDTVAEEINEKLQECSQMSLAEIAAQLQIGSELVVSVLEPRLGTLNSYIGYDVLHKLAIPQPKQYLQSRYPEGILLDAVFVHPSMVEMLDAAIEDAVEHGNWQQEMISMALTSSSKLFMKLPVKRLSAKLEVGIDALTVLPAYVGGQDASKILSLCPSLQRAIKSSQAIILGESCVFSGNFVKYLFERLEKEMDTLSYMNLSQGLSSDVQSTSVIKVGASAGQNTEQKEIDDDVGSKHNAPKGGKKKKGKHTGSAKTGASEDNLENQENLPSKFKKNQRKHKNAGSLDAFDAKSIAKKSSGKSKDDSLDVPSEDWIKQKILLLAPELEELGGPEDPHALLGHMSSHLRPMLVNSWMKRRDTVLLENAEKRRKLLDNLQKQLDEVFLDLQLYEKALDLFEDDPSLSVILHKHLLRTMATPLVDKILTTLDMENKLKNGIEIKGSENVESTSFTFVDRVSLAKGLPNSLSVKAQAVAEVLEGKDLTSQVSSESDPVKLLPKVYNKALQAPGRAISALISQLKDKLPDSTYKTLMDYHSATVTLLALQAAAVGDEYDCTSDRILSQQELLETELEEKMVMVHVKAAAAESEEQQFLYECRSTSSIDEMTDAILGIHALQSHIQSLALLIRQRLLADPSLAEMEDTVKQMLKLVETDADSFAKRAELYFKRRPELITHVEDAYRAYRALAERYDRMSGELHKANHTIATAFPEQVQYAMLEEEEDKAITPIDPSRINKRTVEGLMKKRSEHESSVRKTQNKRPTSPIDKEKAQEDITKLQKIILVLQTEKEFIRSSYENGIAKYWEVEKQIMDILEEICCMQDEFDTSAVIEDEEVHALTTATTLKSCVEAIIRLQKQRMESLGQAKLESERIKVAKEKLKALKSECHQSEMENAKMSGESTEMSFPVKNMDEEFDSLNKARVQLESIYEKFEEHFEMNPESSEVELAEKINELVNKVTTLELTVSSQAVQINQLTSESDELEKNLQNLEEERMLLINDPNLLTERLKEAEEELSRGQAIKKIIQDEEINFREIFTDACHSLNGISEKMQLPKPLENACNEDAFPMEEAATCSTEPVVELGDNEETEIHDIKEDLIEEIHATQQLGHFLQDFFQAEADYLLKSDPEMIEDLTEMEELKNVIAMKDEEIRLLRQQLANVKMSSNGTQHCQQAHAGTFSSAMVSGDQKSHSLQMPGDLNIEGTNEGDLSVEFTELQFPVAEGSDVECITEPKSISSTEEKLRRDINTFIDENLEFWPRFSTSFHHIQELKVKYADLQDHIGKLKVNKTQEHNDTATGEWTGKPESAPIGTRLSELKTELQVWMEHSAPLIRELQSRFSFLRDMQKEISSVVNTYSATGEALFTPCEAARLQGEVMNMKQENNKAARELQMGLDQVRWFQAEIEEQMAKLNNNFEAFVLKNSHDDFLKRSPSRSGVPLEVFLYGSKPKRPSIFARMQPVFKKKHSKLRSGHR</sequence>
<evidence type="ECO:0000259" key="4">
    <source>
        <dbReference type="PROSITE" id="PS51774"/>
    </source>
</evidence>
<dbReference type="InterPro" id="IPR056579">
    <property type="entry name" value="Ufl1_N"/>
</dbReference>
<protein>
    <recommendedName>
        <fullName evidence="4">NAB domain-containing protein</fullName>
    </recommendedName>
</protein>
<organism evidence="5 6">
    <name type="scientific">Musa troglodytarum</name>
    <name type="common">fe'i banana</name>
    <dbReference type="NCBI Taxonomy" id="320322"/>
    <lineage>
        <taxon>Eukaryota</taxon>
        <taxon>Viridiplantae</taxon>
        <taxon>Streptophyta</taxon>
        <taxon>Embryophyta</taxon>
        <taxon>Tracheophyta</taxon>
        <taxon>Spermatophyta</taxon>
        <taxon>Magnoliopsida</taxon>
        <taxon>Liliopsida</taxon>
        <taxon>Zingiberales</taxon>
        <taxon>Musaceae</taxon>
        <taxon>Musa</taxon>
    </lineage>
</organism>
<accession>A0A9E7K2X8</accession>
<evidence type="ECO:0000256" key="3">
    <source>
        <dbReference type="SAM" id="MobiDB-lite"/>
    </source>
</evidence>
<dbReference type="InterPro" id="IPR056580">
    <property type="entry name" value="Ufl1_dom"/>
</dbReference>
<dbReference type="InterPro" id="IPR056888">
    <property type="entry name" value="NET2A-D/KIP1-like_dom"/>
</dbReference>
<dbReference type="OrthoDB" id="760430at2759"/>
<keyword evidence="6" id="KW-1185">Reference proteome</keyword>
<dbReference type="InterPro" id="IPR056889">
    <property type="entry name" value="NET2A-D/KIP1-like_C"/>
</dbReference>
<keyword evidence="1 2" id="KW-0175">Coiled coil</keyword>